<dbReference type="RefSeq" id="WP_181428705.1">
    <property type="nucleotide sequence ID" value="NZ_JACIBU010000001.1"/>
</dbReference>
<feature type="region of interest" description="Disordered" evidence="3">
    <location>
        <begin position="35"/>
        <end position="56"/>
    </location>
</feature>
<evidence type="ECO:0000313" key="6">
    <source>
        <dbReference type="EMBL" id="MBB3674762.1"/>
    </source>
</evidence>
<reference evidence="6 7" key="1">
    <citation type="submission" date="2020-08" db="EMBL/GenBank/DDBJ databases">
        <title>Sequencing the genomes of 1000 actinobacteria strains.</title>
        <authorList>
            <person name="Klenk H.-P."/>
        </authorList>
    </citation>
    <scope>NUCLEOTIDE SEQUENCE [LARGE SCALE GENOMIC DNA]</scope>
    <source>
        <strain evidence="6 7">DSM 16678</strain>
    </source>
</reference>
<dbReference type="EMBL" id="JACIBU010000001">
    <property type="protein sequence ID" value="MBB3674762.1"/>
    <property type="molecule type" value="Genomic_DNA"/>
</dbReference>
<dbReference type="GO" id="GO:0030288">
    <property type="term" value="C:outer membrane-bounded periplasmic space"/>
    <property type="evidence" value="ECO:0007669"/>
    <property type="project" value="TreeGrafter"/>
</dbReference>
<name>A0A839Y000_9ACTN</name>
<comment type="caution">
    <text evidence="6">The sequence shown here is derived from an EMBL/GenBank/DDBJ whole genome shotgun (WGS) entry which is preliminary data.</text>
</comment>
<dbReference type="Gene3D" id="3.40.50.2300">
    <property type="match status" value="2"/>
</dbReference>
<feature type="chain" id="PRO_5039564844" evidence="4">
    <location>
        <begin position="33"/>
        <end position="392"/>
    </location>
</feature>
<organism evidence="6 7">
    <name type="scientific">Modestobacter versicolor</name>
    <dbReference type="NCBI Taxonomy" id="429133"/>
    <lineage>
        <taxon>Bacteria</taxon>
        <taxon>Bacillati</taxon>
        <taxon>Actinomycetota</taxon>
        <taxon>Actinomycetes</taxon>
        <taxon>Geodermatophilales</taxon>
        <taxon>Geodermatophilaceae</taxon>
        <taxon>Modestobacter</taxon>
    </lineage>
</organism>
<dbReference type="GO" id="GO:0030246">
    <property type="term" value="F:carbohydrate binding"/>
    <property type="evidence" value="ECO:0007669"/>
    <property type="project" value="TreeGrafter"/>
</dbReference>
<dbReference type="SUPFAM" id="SSF53822">
    <property type="entry name" value="Periplasmic binding protein-like I"/>
    <property type="match status" value="1"/>
</dbReference>
<evidence type="ECO:0000256" key="2">
    <source>
        <dbReference type="ARBA" id="ARBA00007639"/>
    </source>
</evidence>
<feature type="domain" description="Periplasmic binding protein" evidence="5">
    <location>
        <begin position="90"/>
        <end position="342"/>
    </location>
</feature>
<comment type="subcellular location">
    <subcellularLocation>
        <location evidence="1">Cell envelope</location>
    </subcellularLocation>
</comment>
<dbReference type="InterPro" id="IPR025997">
    <property type="entry name" value="SBP_2_dom"/>
</dbReference>
<evidence type="ECO:0000256" key="4">
    <source>
        <dbReference type="SAM" id="SignalP"/>
    </source>
</evidence>
<dbReference type="PANTHER" id="PTHR30036">
    <property type="entry name" value="D-XYLOSE-BINDING PERIPLASMIC PROTEIN"/>
    <property type="match status" value="1"/>
</dbReference>
<evidence type="ECO:0000259" key="5">
    <source>
        <dbReference type="Pfam" id="PF13407"/>
    </source>
</evidence>
<dbReference type="Proteomes" id="UP000580718">
    <property type="component" value="Unassembled WGS sequence"/>
</dbReference>
<feature type="signal peptide" evidence="4">
    <location>
        <begin position="1"/>
        <end position="32"/>
    </location>
</feature>
<evidence type="ECO:0000256" key="3">
    <source>
        <dbReference type="SAM" id="MobiDB-lite"/>
    </source>
</evidence>
<protein>
    <submittedName>
        <fullName evidence="6">Ribose transport system substrate-binding protein</fullName>
    </submittedName>
</protein>
<dbReference type="PANTHER" id="PTHR30036:SF7">
    <property type="entry name" value="ABC TRANSPORTER PERIPLASMIC-BINDING PROTEIN YPHF"/>
    <property type="match status" value="1"/>
</dbReference>
<sequence length="392" mass="40478">MSTPPRHTVVVRGLTALACAGTLLLTAACSSAEDADAASAGDGGSGTSAEVNSDAQAAVEEDLAVPEPFEAPGPALEGVDQVAGKKVLYIPISLQIPAFQSVYAAVQEATGEVGMEVSSCDGKFNPAGVAACINQALAQDVDVVVLDQVPLGLAAQGVAQLQAAGISILVSGQEPAPGTAELAYLDTGGAEIITSMADWVTVDSGGDANVLVVAQADSPRQQAYIDEGLIPRFEEVCPDCTTTVTTTTASQLTQLGSQVSTELLQNPDIDYVVSEFDANVSYILQGLQNAPTGKDVKVVSAIGDIASLERVASGQQAYDALGSNRWAGWAITDQVLRMLTGAQPLETSIGPSRAFDSSNIDSVEVDQSSFDDESLWGGDTYTDVYRQVWGLS</sequence>
<dbReference type="Pfam" id="PF13407">
    <property type="entry name" value="Peripla_BP_4"/>
    <property type="match status" value="1"/>
</dbReference>
<dbReference type="PROSITE" id="PS51257">
    <property type="entry name" value="PROKAR_LIPOPROTEIN"/>
    <property type="match status" value="1"/>
</dbReference>
<comment type="similarity">
    <text evidence="2">Belongs to the bacterial solute-binding protein 2 family.</text>
</comment>
<dbReference type="InterPro" id="IPR028082">
    <property type="entry name" value="Peripla_BP_I"/>
</dbReference>
<evidence type="ECO:0000313" key="7">
    <source>
        <dbReference type="Proteomes" id="UP000580718"/>
    </source>
</evidence>
<keyword evidence="4" id="KW-0732">Signal</keyword>
<accession>A0A839Y000</accession>
<dbReference type="InterPro" id="IPR050555">
    <property type="entry name" value="Bact_Solute-Bind_Prot2"/>
</dbReference>
<gene>
    <name evidence="6" type="ORF">FHX36_000497</name>
</gene>
<evidence type="ECO:0000256" key="1">
    <source>
        <dbReference type="ARBA" id="ARBA00004196"/>
    </source>
</evidence>
<proteinExistence type="inferred from homology"/>
<dbReference type="AlphaFoldDB" id="A0A839Y000"/>